<dbReference type="GO" id="GO:0005737">
    <property type="term" value="C:cytoplasm"/>
    <property type="evidence" value="ECO:0007669"/>
    <property type="project" value="TreeGrafter"/>
</dbReference>
<evidence type="ECO:0000313" key="5">
    <source>
        <dbReference type="Proteomes" id="UP000700596"/>
    </source>
</evidence>
<dbReference type="InterPro" id="IPR051468">
    <property type="entry name" value="Fungal_SecMetab_SDRs"/>
</dbReference>
<dbReference type="AlphaFoldDB" id="A0A9P9D160"/>
<dbReference type="CDD" id="cd05325">
    <property type="entry name" value="carb_red_sniffer_like_SDR_c"/>
    <property type="match status" value="1"/>
</dbReference>
<dbReference type="Pfam" id="PF00106">
    <property type="entry name" value="adh_short"/>
    <property type="match status" value="1"/>
</dbReference>
<dbReference type="InterPro" id="IPR036291">
    <property type="entry name" value="NAD(P)-bd_dom_sf"/>
</dbReference>
<sequence length="252" mass="26862">MPTTILITGGNRGLGKGLVATYLSTPDTAVIATVRDPSKCESLQTLPKGPGSRLLIIKLEISSTDSIAAAMDDLRNTHNITALNVVIASAGISGPTHSLARAPVTELQRYINVNAYGPFELFKAVLPLLRSTTAEKKAKFVLISSAGGSLTAMYNFMPLSAYGASKALANFLFKWLALENNDLIIWAQNPGSVDTDMVRDGLELAKNLGFDFSAVSFTSPEDSARAIKNVIDSATAETSGKFLEYDGTELAW</sequence>
<keyword evidence="2" id="KW-0521">NADP</keyword>
<proteinExistence type="inferred from homology"/>
<dbReference type="PRINTS" id="PR00081">
    <property type="entry name" value="GDHRDH"/>
</dbReference>
<reference evidence="4" key="1">
    <citation type="journal article" date="2021" name="Nat. Commun.">
        <title>Genetic determinants of endophytism in the Arabidopsis root mycobiome.</title>
        <authorList>
            <person name="Mesny F."/>
            <person name="Miyauchi S."/>
            <person name="Thiergart T."/>
            <person name="Pickel B."/>
            <person name="Atanasova L."/>
            <person name="Karlsson M."/>
            <person name="Huettel B."/>
            <person name="Barry K.W."/>
            <person name="Haridas S."/>
            <person name="Chen C."/>
            <person name="Bauer D."/>
            <person name="Andreopoulos W."/>
            <person name="Pangilinan J."/>
            <person name="LaButti K."/>
            <person name="Riley R."/>
            <person name="Lipzen A."/>
            <person name="Clum A."/>
            <person name="Drula E."/>
            <person name="Henrissat B."/>
            <person name="Kohler A."/>
            <person name="Grigoriev I.V."/>
            <person name="Martin F.M."/>
            <person name="Hacquard S."/>
        </authorList>
    </citation>
    <scope>NUCLEOTIDE SEQUENCE</scope>
    <source>
        <strain evidence="4">MPI-CAGE-CH-0243</strain>
    </source>
</reference>
<dbReference type="Gene3D" id="3.40.50.720">
    <property type="entry name" value="NAD(P)-binding Rossmann-like Domain"/>
    <property type="match status" value="1"/>
</dbReference>
<name>A0A9P9D160_9PLEO</name>
<dbReference type="OrthoDB" id="9876299at2759"/>
<dbReference type="GO" id="GO:0016491">
    <property type="term" value="F:oxidoreductase activity"/>
    <property type="evidence" value="ECO:0007669"/>
    <property type="project" value="UniProtKB-KW"/>
</dbReference>
<keyword evidence="3" id="KW-0560">Oxidoreductase</keyword>
<dbReference type="Proteomes" id="UP000700596">
    <property type="component" value="Unassembled WGS sequence"/>
</dbReference>
<evidence type="ECO:0000256" key="2">
    <source>
        <dbReference type="ARBA" id="ARBA00022857"/>
    </source>
</evidence>
<evidence type="ECO:0000313" key="4">
    <source>
        <dbReference type="EMBL" id="KAH7110602.1"/>
    </source>
</evidence>
<keyword evidence="5" id="KW-1185">Reference proteome</keyword>
<dbReference type="InterPro" id="IPR002347">
    <property type="entry name" value="SDR_fam"/>
</dbReference>
<dbReference type="PANTHER" id="PTHR43544">
    <property type="entry name" value="SHORT-CHAIN DEHYDROGENASE/REDUCTASE"/>
    <property type="match status" value="1"/>
</dbReference>
<evidence type="ECO:0008006" key="6">
    <source>
        <dbReference type="Google" id="ProtNLM"/>
    </source>
</evidence>
<evidence type="ECO:0000256" key="1">
    <source>
        <dbReference type="ARBA" id="ARBA00006484"/>
    </source>
</evidence>
<dbReference type="SUPFAM" id="SSF51735">
    <property type="entry name" value="NAD(P)-binding Rossmann-fold domains"/>
    <property type="match status" value="1"/>
</dbReference>
<gene>
    <name evidence="4" type="ORF">B0J11DRAFT_599334</name>
</gene>
<dbReference type="PANTHER" id="PTHR43544:SF7">
    <property type="entry name" value="NADB-LER2"/>
    <property type="match status" value="1"/>
</dbReference>
<protein>
    <recommendedName>
        <fullName evidence="6">NAD(P)-binding protein</fullName>
    </recommendedName>
</protein>
<accession>A0A9P9D160</accession>
<dbReference type="EMBL" id="JAGMWT010000027">
    <property type="protein sequence ID" value="KAH7110602.1"/>
    <property type="molecule type" value="Genomic_DNA"/>
</dbReference>
<comment type="similarity">
    <text evidence="1">Belongs to the short-chain dehydrogenases/reductases (SDR) family.</text>
</comment>
<comment type="caution">
    <text evidence="4">The sequence shown here is derived from an EMBL/GenBank/DDBJ whole genome shotgun (WGS) entry which is preliminary data.</text>
</comment>
<evidence type="ECO:0000256" key="3">
    <source>
        <dbReference type="ARBA" id="ARBA00023002"/>
    </source>
</evidence>
<organism evidence="4 5">
    <name type="scientific">Dendryphion nanum</name>
    <dbReference type="NCBI Taxonomy" id="256645"/>
    <lineage>
        <taxon>Eukaryota</taxon>
        <taxon>Fungi</taxon>
        <taxon>Dikarya</taxon>
        <taxon>Ascomycota</taxon>
        <taxon>Pezizomycotina</taxon>
        <taxon>Dothideomycetes</taxon>
        <taxon>Pleosporomycetidae</taxon>
        <taxon>Pleosporales</taxon>
        <taxon>Torulaceae</taxon>
        <taxon>Dendryphion</taxon>
    </lineage>
</organism>